<dbReference type="Proteomes" id="UP000002730">
    <property type="component" value="Chromosome"/>
</dbReference>
<proteinExistence type="predicted"/>
<reference evidence="2 3" key="1">
    <citation type="submission" date="2010-08" db="EMBL/GenBank/DDBJ databases">
        <title>Complete sequence of Clostridium cellulovorans 743B.</title>
        <authorList>
            <consortium name="US DOE Joint Genome Institute"/>
            <person name="Lucas S."/>
            <person name="Copeland A."/>
            <person name="Lapidus A."/>
            <person name="Cheng J.-F."/>
            <person name="Bruce D."/>
            <person name="Goodwin L."/>
            <person name="Pitluck S."/>
            <person name="Chertkov O."/>
            <person name="Detter J.C."/>
            <person name="Han C."/>
            <person name="Tapia R."/>
            <person name="Land M."/>
            <person name="Hauser L."/>
            <person name="Chang Y.-J."/>
            <person name="Jeffries C."/>
            <person name="Kyrpides N."/>
            <person name="Ivanova N."/>
            <person name="Mikhailova N."/>
            <person name="Hemme C.L."/>
            <person name="Woyke T."/>
        </authorList>
    </citation>
    <scope>NUCLEOTIDE SEQUENCE [LARGE SCALE GENOMIC DNA]</scope>
    <source>
        <strain evidence="3">ATCC 35296 / DSM 3052 / OCM 3 / 743B</strain>
    </source>
</reference>
<keyword evidence="1" id="KW-0732">Signal</keyword>
<dbReference type="Gene3D" id="2.60.40.680">
    <property type="match status" value="1"/>
</dbReference>
<evidence type="ECO:0000313" key="3">
    <source>
        <dbReference type="Proteomes" id="UP000002730"/>
    </source>
</evidence>
<dbReference type="HOGENOM" id="CLU_350138_0_0_9"/>
<dbReference type="eggNOG" id="COG3934">
    <property type="taxonomic scope" value="Bacteria"/>
</dbReference>
<dbReference type="RefSeq" id="WP_010074880.1">
    <property type="nucleotide sequence ID" value="NC_014393.1"/>
</dbReference>
<evidence type="ECO:0000256" key="1">
    <source>
        <dbReference type="SAM" id="SignalP"/>
    </source>
</evidence>
<dbReference type="CDD" id="cd08547">
    <property type="entry name" value="Type_II_cohesin"/>
    <property type="match status" value="1"/>
</dbReference>
<name>D9SR53_CLOC7</name>
<sequence length="804" mass="87551">MKISCDLRFKKIFSVLCICILFLGFSLTSIPVSAATETTVSYSITGDGIVGSTVEIAANVSSASNLYGVSWDFIYDTSMLQIQSISAGPLMGTNISKFTSNANGRAYISMSKFTTASPVNGEGTLAIIRARVLKVGTIKINTTPTTSNLNISNLTSCIKLSDDYSNKIAYSYKDSSIITKPISSLTDGKYENTNGNLTYTDNWIKATDSSQHFSNVLDNEVSFSFEGTGVNIHSITANNRGIAKVYIDGIAYDADDYTETVQRKVIFSKTDLPIGKHEVRIVVTNNKNAASTGYYISIDAIEILCNPPVLKSGKYQNTDSNLFYAGSWVQVTDGSQRYSKIENSTLYFSFEGTGFNLTSLVASNRGIAKIYVDGTAYDIDTYSPTVTSKIIFAKDGLPFGKHDVKVVVTNTKNATSTDTYISIAAIEILISPPVLTTGKYENTNSNLIYTGSWVQVADGSQRYSNIVDSAFQFSFEGTGFNLNSLVANNRGIAKVYIDGTSYDVDTYSDVVQRKTIFSKDGLAMGKHTVKVVITNTKNAASSNYYISITSIEILNSSPVLASGMYENTSSDIAYTGSWVKVTDGSQNYSKIENSALYFSFQGTGFNLHSIVANNRGIAKVYVDGVAYDVDTYSPTVERKIVFTKDGLAYGKHNVKILVTNTKNTTSTDTYISIDAVEILVTPPTLSSGKYDNFDPNLIYTGSWTSVAYDSQHFSKTENSTVSFSFEGTGFNLHSLVASNRGIAKLYVDGVAYDVDTYSPTIERKIVFTKDGLTYGKHNVQIVVTCTKNTISTDTYISIDAVEII</sequence>
<dbReference type="KEGG" id="ccb:Clocel_0570"/>
<dbReference type="SUPFAM" id="SSF49384">
    <property type="entry name" value="Carbohydrate-binding domain"/>
    <property type="match status" value="1"/>
</dbReference>
<dbReference type="Gene3D" id="2.60.120.260">
    <property type="entry name" value="Galactose-binding domain-like"/>
    <property type="match status" value="5"/>
</dbReference>
<organism evidence="2 3">
    <name type="scientific">Clostridium cellulovorans (strain ATCC 35296 / DSM 3052 / OCM 3 / 743B)</name>
    <dbReference type="NCBI Taxonomy" id="573061"/>
    <lineage>
        <taxon>Bacteria</taxon>
        <taxon>Bacillati</taxon>
        <taxon>Bacillota</taxon>
        <taxon>Clostridia</taxon>
        <taxon>Eubacteriales</taxon>
        <taxon>Clostridiaceae</taxon>
        <taxon>Clostridium</taxon>
    </lineage>
</organism>
<dbReference type="EMBL" id="CP002160">
    <property type="protein sequence ID" value="ADL50341.1"/>
    <property type="molecule type" value="Genomic_DNA"/>
</dbReference>
<protein>
    <submittedName>
        <fullName evidence="2">Cellulosome anchoring protein cohesin region</fullName>
    </submittedName>
</protein>
<dbReference type="InterPro" id="IPR008965">
    <property type="entry name" value="CBM2/CBM3_carb-bd_dom_sf"/>
</dbReference>
<evidence type="ECO:0000313" key="2">
    <source>
        <dbReference type="EMBL" id="ADL50341.1"/>
    </source>
</evidence>
<dbReference type="AlphaFoldDB" id="D9SR53"/>
<dbReference type="STRING" id="573061.Clocel_0570"/>
<keyword evidence="3" id="KW-1185">Reference proteome</keyword>
<dbReference type="eggNOG" id="COG1874">
    <property type="taxonomic scope" value="Bacteria"/>
</dbReference>
<gene>
    <name evidence="2" type="ordered locus">Clocel_0570</name>
</gene>
<feature type="signal peptide" evidence="1">
    <location>
        <begin position="1"/>
        <end position="34"/>
    </location>
</feature>
<dbReference type="OrthoDB" id="9762689at2"/>
<dbReference type="GO" id="GO:0030246">
    <property type="term" value="F:carbohydrate binding"/>
    <property type="evidence" value="ECO:0007669"/>
    <property type="project" value="InterPro"/>
</dbReference>
<accession>D9SR53</accession>
<feature type="chain" id="PRO_5003128360" evidence="1">
    <location>
        <begin position="35"/>
        <end position="804"/>
    </location>
</feature>